<proteinExistence type="predicted"/>
<organism evidence="1 2">
    <name type="scientific">Campylobacter concisus</name>
    <dbReference type="NCBI Taxonomy" id="199"/>
    <lineage>
        <taxon>Bacteria</taxon>
        <taxon>Pseudomonadati</taxon>
        <taxon>Campylobacterota</taxon>
        <taxon>Epsilonproteobacteria</taxon>
        <taxon>Campylobacterales</taxon>
        <taxon>Campylobacteraceae</taxon>
        <taxon>Campylobacter</taxon>
    </lineage>
</organism>
<gene>
    <name evidence="1" type="ORF">CCS77_2071</name>
</gene>
<accession>A0A2R4P313</accession>
<geneLocation type="plasmid" evidence="2">
    <name>picon</name>
</geneLocation>
<dbReference type="EMBL" id="CP021643">
    <property type="protein sequence ID" value="AVX45077.1"/>
    <property type="molecule type" value="Genomic_DNA"/>
</dbReference>
<protein>
    <submittedName>
        <fullName evidence="1">Uncharacterized protein</fullName>
    </submittedName>
</protein>
<reference evidence="1 2" key="1">
    <citation type="journal article" date="2018" name="Emerg. Microbes Infect.">
        <title>Genomic analysis of oral Campylobacter concisus strains identified a potential bacterial molecular marker associated with active Crohn's disease.</title>
        <authorList>
            <person name="Liu F."/>
            <person name="Ma R."/>
            <person name="Tay C.Y.A."/>
            <person name="Octavia S."/>
            <person name="Lan R."/>
            <person name="Chung H.K.L."/>
            <person name="Riordan S.M."/>
            <person name="Grimm M.C."/>
            <person name="Leong R.W."/>
            <person name="Tanaka M.M."/>
            <person name="Connor S."/>
            <person name="Zhang L."/>
        </authorList>
    </citation>
    <scope>NUCLEOTIDE SEQUENCE [LARGE SCALE GENOMIC DNA]</scope>
    <source>
        <strain evidence="1 2">P2CDO4</strain>
        <plasmid evidence="1">pICON</plasmid>
    </source>
</reference>
<evidence type="ECO:0000313" key="2">
    <source>
        <dbReference type="Proteomes" id="UP000241854"/>
    </source>
</evidence>
<keyword evidence="1" id="KW-0614">Plasmid</keyword>
<sequence length="123" mass="13914">MFGACTINNYNSAATCAQVQTALEMAVKQTEQYFKTTRKTNIETPTRILSTKMEQYSKLVGVLYSYNNAILALRQNVAFLRTAISDYAQKEFAVEKIISDSKKLEGEILSIENELNLMLSKQE</sequence>
<name>A0A2R4P313_9BACT</name>
<evidence type="ECO:0000313" key="1">
    <source>
        <dbReference type="EMBL" id="AVX45077.1"/>
    </source>
</evidence>
<dbReference type="Proteomes" id="UP000241854">
    <property type="component" value="Plasmid pICON"/>
</dbReference>
<dbReference type="AlphaFoldDB" id="A0A2R4P313"/>